<keyword evidence="5" id="KW-0482">Metalloprotease</keyword>
<dbReference type="InterPro" id="IPR051929">
    <property type="entry name" value="VirAsm_ModProt"/>
</dbReference>
<keyword evidence="3" id="KW-0378">Hydrolase</keyword>
<gene>
    <name evidence="7" type="ORF">PBF_14119</name>
</gene>
<dbReference type="GO" id="GO:0006508">
    <property type="term" value="P:proteolysis"/>
    <property type="evidence" value="ECO:0007669"/>
    <property type="project" value="UniProtKB-KW"/>
</dbReference>
<reference evidence="8" key="1">
    <citation type="submission" date="2013-03" db="EMBL/GenBank/DDBJ databases">
        <title>Draft genome sequence of Bacillus firmus DS1.</title>
        <authorList>
            <person name="Peng D."/>
            <person name="Zhu L."/>
            <person name="Sun M."/>
        </authorList>
    </citation>
    <scope>NUCLEOTIDE SEQUENCE [LARGE SCALE GENOMIC DNA]</scope>
    <source>
        <strain evidence="8">DS1</strain>
    </source>
</reference>
<evidence type="ECO:0000256" key="2">
    <source>
        <dbReference type="ARBA" id="ARBA00022723"/>
    </source>
</evidence>
<feature type="domain" description="JAB" evidence="6">
    <location>
        <begin position="2"/>
        <end position="95"/>
    </location>
</feature>
<reference evidence="7 8" key="2">
    <citation type="journal article" date="2016" name="Sci. Rep.">
        <title>A novel serine protease, Sep1, from Bacillus firmus DS-1 has nematicidal activity and degrades multiple intestinal-associated nematode proteins.</title>
        <authorList>
            <person name="Geng C."/>
            <person name="Nie X."/>
            <person name="Tang Z."/>
            <person name="Zhang Y."/>
            <person name="Lin J."/>
            <person name="Sun M."/>
            <person name="Peng D."/>
        </authorList>
    </citation>
    <scope>NUCLEOTIDE SEQUENCE [LARGE SCALE GENOMIC DNA]</scope>
    <source>
        <strain evidence="7 8">DS1</strain>
    </source>
</reference>
<evidence type="ECO:0000313" key="8">
    <source>
        <dbReference type="Proteomes" id="UP000019270"/>
    </source>
</evidence>
<evidence type="ECO:0000256" key="1">
    <source>
        <dbReference type="ARBA" id="ARBA00022670"/>
    </source>
</evidence>
<proteinExistence type="predicted"/>
<protein>
    <recommendedName>
        <fullName evidence="6">JAB domain-containing protein</fullName>
    </recommendedName>
</protein>
<evidence type="ECO:0000313" key="7">
    <source>
        <dbReference type="EMBL" id="EWG10245.1"/>
    </source>
</evidence>
<keyword evidence="4" id="KW-0862">Zinc</keyword>
<dbReference type="EMBL" id="APVL01000010">
    <property type="protein sequence ID" value="EWG10245.1"/>
    <property type="molecule type" value="Genomic_DNA"/>
</dbReference>
<keyword evidence="2" id="KW-0479">Metal-binding</keyword>
<comment type="caution">
    <text evidence="7">The sequence shown here is derived from an EMBL/GenBank/DDBJ whole genome shotgun (WGS) entry which is preliminary data.</text>
</comment>
<organism evidence="7 8">
    <name type="scientific">Cytobacillus firmus DS1</name>
    <dbReference type="NCBI Taxonomy" id="1307436"/>
    <lineage>
        <taxon>Bacteria</taxon>
        <taxon>Bacillati</taxon>
        <taxon>Bacillota</taxon>
        <taxon>Bacilli</taxon>
        <taxon>Bacillales</taxon>
        <taxon>Bacillaceae</taxon>
        <taxon>Cytobacillus</taxon>
    </lineage>
</organism>
<sequence>MLGHGEKELPYEACGLLSGSKDSIKTVWKAINNQRKRNSFEINEAQFTSILAGIEEKEECFVGIYHSHPTAPPVPSRDDICHAIPEKAYIIISYAKKKPILKCYKINNGKVQPIRVILTD</sequence>
<accession>W7KS32</accession>
<dbReference type="Proteomes" id="UP000019270">
    <property type="component" value="Unassembled WGS sequence"/>
</dbReference>
<dbReference type="PANTHER" id="PTHR34858">
    <property type="entry name" value="CYSO-CYSTEINE PEPTIDASE"/>
    <property type="match status" value="1"/>
</dbReference>
<dbReference type="Gene3D" id="3.40.140.10">
    <property type="entry name" value="Cytidine Deaminase, domain 2"/>
    <property type="match status" value="1"/>
</dbReference>
<dbReference type="PATRIC" id="fig|1307436.3.peg.3013"/>
<dbReference type="InterPro" id="IPR028090">
    <property type="entry name" value="JAB_dom_prok"/>
</dbReference>
<dbReference type="PANTHER" id="PTHR34858:SF1">
    <property type="entry name" value="CYSO-CYSTEINE PEPTIDASE"/>
    <property type="match status" value="1"/>
</dbReference>
<evidence type="ECO:0000256" key="4">
    <source>
        <dbReference type="ARBA" id="ARBA00022833"/>
    </source>
</evidence>
<dbReference type="CDD" id="cd08070">
    <property type="entry name" value="MPN_like"/>
    <property type="match status" value="1"/>
</dbReference>
<dbReference type="SUPFAM" id="SSF102712">
    <property type="entry name" value="JAB1/MPN domain"/>
    <property type="match status" value="1"/>
</dbReference>
<name>W7KS32_CYTFI</name>
<dbReference type="eggNOG" id="COG1310">
    <property type="taxonomic scope" value="Bacteria"/>
</dbReference>
<dbReference type="GO" id="GO:0008270">
    <property type="term" value="F:zinc ion binding"/>
    <property type="evidence" value="ECO:0007669"/>
    <property type="project" value="TreeGrafter"/>
</dbReference>
<evidence type="ECO:0000256" key="5">
    <source>
        <dbReference type="ARBA" id="ARBA00023049"/>
    </source>
</evidence>
<dbReference type="OrthoDB" id="9802958at2"/>
<dbReference type="AlphaFoldDB" id="W7KS32"/>
<dbReference type="GO" id="GO:0008235">
    <property type="term" value="F:metalloexopeptidase activity"/>
    <property type="evidence" value="ECO:0007669"/>
    <property type="project" value="TreeGrafter"/>
</dbReference>
<evidence type="ECO:0000256" key="3">
    <source>
        <dbReference type="ARBA" id="ARBA00022801"/>
    </source>
</evidence>
<evidence type="ECO:0000259" key="6">
    <source>
        <dbReference type="Pfam" id="PF14464"/>
    </source>
</evidence>
<keyword evidence="1" id="KW-0645">Protease</keyword>
<dbReference type="Pfam" id="PF14464">
    <property type="entry name" value="Prok-JAB"/>
    <property type="match status" value="1"/>
</dbReference>